<evidence type="ECO:0000256" key="1">
    <source>
        <dbReference type="ARBA" id="ARBA00004571"/>
    </source>
</evidence>
<evidence type="ECO:0000256" key="6">
    <source>
        <dbReference type="ARBA" id="ARBA00023004"/>
    </source>
</evidence>
<evidence type="ECO:0000256" key="7">
    <source>
        <dbReference type="ARBA" id="ARBA00023065"/>
    </source>
</evidence>
<dbReference type="RefSeq" id="WP_339586300.1">
    <property type="nucleotide sequence ID" value="NZ_JBBHJZ010000001.1"/>
</dbReference>
<dbReference type="InterPro" id="IPR036942">
    <property type="entry name" value="Beta-barrel_TonB_sf"/>
</dbReference>
<keyword evidence="14" id="KW-0732">Signal</keyword>
<dbReference type="InterPro" id="IPR039426">
    <property type="entry name" value="TonB-dep_rcpt-like"/>
</dbReference>
<evidence type="ECO:0000256" key="13">
    <source>
        <dbReference type="RuleBase" id="RU003357"/>
    </source>
</evidence>
<evidence type="ECO:0000256" key="4">
    <source>
        <dbReference type="ARBA" id="ARBA00022496"/>
    </source>
</evidence>
<evidence type="ECO:0000256" key="2">
    <source>
        <dbReference type="ARBA" id="ARBA00022448"/>
    </source>
</evidence>
<evidence type="ECO:0000256" key="10">
    <source>
        <dbReference type="ARBA" id="ARBA00023237"/>
    </source>
</evidence>
<gene>
    <name evidence="17" type="ORF">WG901_07065</name>
</gene>
<evidence type="ECO:0000256" key="8">
    <source>
        <dbReference type="ARBA" id="ARBA00023077"/>
    </source>
</evidence>
<dbReference type="PANTHER" id="PTHR32552">
    <property type="entry name" value="FERRICHROME IRON RECEPTOR-RELATED"/>
    <property type="match status" value="1"/>
</dbReference>
<dbReference type="InterPro" id="IPR010916">
    <property type="entry name" value="TonB_box_CS"/>
</dbReference>
<dbReference type="InterPro" id="IPR000531">
    <property type="entry name" value="Beta-barrel_TonB"/>
</dbReference>
<feature type="domain" description="TonB-dependent receptor-like beta-barrel" evidence="15">
    <location>
        <begin position="333"/>
        <end position="728"/>
    </location>
</feature>
<protein>
    <submittedName>
        <fullName evidence="17">TonB-dependent receptor</fullName>
    </submittedName>
</protein>
<evidence type="ECO:0000313" key="18">
    <source>
        <dbReference type="Proteomes" id="UP001361239"/>
    </source>
</evidence>
<dbReference type="PROSITE" id="PS52016">
    <property type="entry name" value="TONB_DEPENDENT_REC_3"/>
    <property type="match status" value="1"/>
</dbReference>
<dbReference type="PROSITE" id="PS00430">
    <property type="entry name" value="TONB_DEPENDENT_REC_1"/>
    <property type="match status" value="1"/>
</dbReference>
<dbReference type="Pfam" id="PF00593">
    <property type="entry name" value="TonB_dep_Rec_b-barrel"/>
    <property type="match status" value="1"/>
</dbReference>
<organism evidence="17 18">
    <name type="scientific">Novosphingobium anseongense</name>
    <dbReference type="NCBI Taxonomy" id="3133436"/>
    <lineage>
        <taxon>Bacteria</taxon>
        <taxon>Pseudomonadati</taxon>
        <taxon>Pseudomonadota</taxon>
        <taxon>Alphaproteobacteria</taxon>
        <taxon>Sphingomonadales</taxon>
        <taxon>Sphingomonadaceae</taxon>
        <taxon>Novosphingobium</taxon>
    </lineage>
</organism>
<keyword evidence="10 11" id="KW-0998">Cell outer membrane</keyword>
<comment type="subcellular location">
    <subcellularLocation>
        <location evidence="1 11">Cell outer membrane</location>
        <topology evidence="1 11">Multi-pass membrane protein</topology>
    </subcellularLocation>
</comment>
<keyword evidence="2 11" id="KW-0813">Transport</keyword>
<keyword evidence="17" id="KW-0675">Receptor</keyword>
<keyword evidence="3 11" id="KW-1134">Transmembrane beta strand</keyword>
<accession>A0ABU8RUE8</accession>
<keyword evidence="18" id="KW-1185">Reference proteome</keyword>
<evidence type="ECO:0000256" key="5">
    <source>
        <dbReference type="ARBA" id="ARBA00022692"/>
    </source>
</evidence>
<keyword evidence="4" id="KW-0410">Iron transport</keyword>
<comment type="similarity">
    <text evidence="11 13">Belongs to the TonB-dependent receptor family.</text>
</comment>
<keyword evidence="9 11" id="KW-0472">Membrane</keyword>
<keyword evidence="5 11" id="KW-0812">Transmembrane</keyword>
<dbReference type="Pfam" id="PF07715">
    <property type="entry name" value="Plug"/>
    <property type="match status" value="1"/>
</dbReference>
<dbReference type="InterPro" id="IPR012910">
    <property type="entry name" value="Plug_dom"/>
</dbReference>
<evidence type="ECO:0000256" key="11">
    <source>
        <dbReference type="PROSITE-ProRule" id="PRU01360"/>
    </source>
</evidence>
<dbReference type="Proteomes" id="UP001361239">
    <property type="component" value="Unassembled WGS sequence"/>
</dbReference>
<dbReference type="Gene3D" id="2.40.170.20">
    <property type="entry name" value="TonB-dependent receptor, beta-barrel domain"/>
    <property type="match status" value="1"/>
</dbReference>
<proteinExistence type="inferred from homology"/>
<evidence type="ECO:0000259" key="16">
    <source>
        <dbReference type="Pfam" id="PF07715"/>
    </source>
</evidence>
<evidence type="ECO:0000256" key="14">
    <source>
        <dbReference type="SAM" id="SignalP"/>
    </source>
</evidence>
<feature type="signal peptide" evidence="14">
    <location>
        <begin position="1"/>
        <end position="30"/>
    </location>
</feature>
<dbReference type="SUPFAM" id="SSF56935">
    <property type="entry name" value="Porins"/>
    <property type="match status" value="1"/>
</dbReference>
<evidence type="ECO:0000313" key="17">
    <source>
        <dbReference type="EMBL" id="MEJ5976387.1"/>
    </source>
</evidence>
<name>A0ABU8RUE8_9SPHN</name>
<feature type="chain" id="PRO_5045687878" evidence="14">
    <location>
        <begin position="31"/>
        <end position="786"/>
    </location>
</feature>
<evidence type="ECO:0000256" key="3">
    <source>
        <dbReference type="ARBA" id="ARBA00022452"/>
    </source>
</evidence>
<comment type="caution">
    <text evidence="17">The sequence shown here is derived from an EMBL/GenBank/DDBJ whole genome shotgun (WGS) entry which is preliminary data.</text>
</comment>
<sequence>MRPTSSSDPRAWLLAGAALSAMFGATAVSAAELSDSATAAAITSADLAETARAEAEAGNATVGLESIVVTAQKRETNLQETPIAISVLGGDDLKNRRVQSLLDLIDGSVPSLRIAPFFSRQSAVSVGIRGIVPSDANQPSRDQGVGVYLDGVILGRSQGLGAALFDIERIEVLKGPQGTLFGRNSTGGAVSIVTREPSGKFGLRATAGVGNYGAHRVEAHLDLPSWNNIAVKIDGVLTKRDGTVKNTLEGEDDFNAYDRRGLHLGAKWVPSDSFSARYDFDISQDRTTPIYVQLIDRHPSAPAANFAPLVQVQARRTDVVDVGLPQQESIGNIHGHMLHLSWHPADDIEVRSISAYRKLDQSQFDNSIGAHSGRFVPNAQFARYSLASLRQEQFSQELQVLGKFDSLEFVGGVFYYHEKGDDDAWSPNTMVWNATGTAATRLPTLAAGAATVFPDRASTAKTDSIAVFGQATWTPPVLDERLHLTVGGRYTSDKKEGALTKVNGTVPVLNGVTGNIPFKGKWDRFDPMVTLAFDPTDAVHVYGRWGTAYRAGGANSRSLAYRAFDPETVSTIEGGIKAELLDRRVRLNLAAYHTSFKDIQIDFNAVNLGGSNRTTIETVNAAGKGTIDGFEADLTIAPVEGLTLTGSYAYTKSKLPPADNPFDTSTALVPSYVVFTPKNALSTAIDYELPLGGATLRFHLDGNFADGYRVASGTDVLSDPSTIFNGRISLGDIELGRGATFELAVWGRNLFNEDHLFYRGGPNPTLGSFGMFNDPRTYGVDATVRF</sequence>
<reference evidence="17 18" key="1">
    <citation type="submission" date="2024-03" db="EMBL/GenBank/DDBJ databases">
        <authorList>
            <person name="Jo J.-H."/>
        </authorList>
    </citation>
    <scope>NUCLEOTIDE SEQUENCE [LARGE SCALE GENOMIC DNA]</scope>
    <source>
        <strain evidence="17 18">PS1R-30</strain>
    </source>
</reference>
<keyword evidence="6" id="KW-0408">Iron</keyword>
<evidence type="ECO:0000256" key="12">
    <source>
        <dbReference type="PROSITE-ProRule" id="PRU10143"/>
    </source>
</evidence>
<keyword evidence="7" id="KW-0406">Ion transport</keyword>
<feature type="domain" description="TonB-dependent receptor plug" evidence="16">
    <location>
        <begin position="78"/>
        <end position="189"/>
    </location>
</feature>
<evidence type="ECO:0000256" key="9">
    <source>
        <dbReference type="ARBA" id="ARBA00023136"/>
    </source>
</evidence>
<keyword evidence="8 12" id="KW-0798">TonB box</keyword>
<feature type="short sequence motif" description="TonB box" evidence="12">
    <location>
        <begin position="66"/>
        <end position="72"/>
    </location>
</feature>
<dbReference type="EMBL" id="JBBHJZ010000001">
    <property type="protein sequence ID" value="MEJ5976387.1"/>
    <property type="molecule type" value="Genomic_DNA"/>
</dbReference>
<evidence type="ECO:0000259" key="15">
    <source>
        <dbReference type="Pfam" id="PF00593"/>
    </source>
</evidence>
<dbReference type="PANTHER" id="PTHR32552:SF81">
    <property type="entry name" value="TONB-DEPENDENT OUTER MEMBRANE RECEPTOR"/>
    <property type="match status" value="1"/>
</dbReference>